<dbReference type="InterPro" id="IPR000600">
    <property type="entry name" value="ROK"/>
</dbReference>
<dbReference type="GO" id="GO:0005737">
    <property type="term" value="C:cytoplasm"/>
    <property type="evidence" value="ECO:0007669"/>
    <property type="project" value="InterPro"/>
</dbReference>
<dbReference type="GO" id="GO:0004340">
    <property type="term" value="F:glucokinase activity"/>
    <property type="evidence" value="ECO:0007669"/>
    <property type="project" value="InterPro"/>
</dbReference>
<dbReference type="PANTHER" id="PTHR18964:SF149">
    <property type="entry name" value="BIFUNCTIONAL UDP-N-ACETYLGLUCOSAMINE 2-EPIMERASE_N-ACETYLMANNOSAMINE KINASE"/>
    <property type="match status" value="1"/>
</dbReference>
<evidence type="ECO:0000256" key="6">
    <source>
        <dbReference type="ARBA" id="ARBA00022840"/>
    </source>
</evidence>
<dbReference type="PANTHER" id="PTHR18964">
    <property type="entry name" value="ROK (REPRESSOR, ORF, KINASE) FAMILY"/>
    <property type="match status" value="1"/>
</dbReference>
<dbReference type="Proteomes" id="UP000077384">
    <property type="component" value="Unassembled WGS sequence"/>
</dbReference>
<evidence type="ECO:0000256" key="2">
    <source>
        <dbReference type="ARBA" id="ARBA00014701"/>
    </source>
</evidence>
<accession>A0A166ULP9</accession>
<comment type="caution">
    <text evidence="8">The sequence shown here is derived from an EMBL/GenBank/DDBJ whole genome shotgun (WGS) entry which is preliminary data.</text>
</comment>
<dbReference type="GO" id="GO:0005524">
    <property type="term" value="F:ATP binding"/>
    <property type="evidence" value="ECO:0007669"/>
    <property type="project" value="UniProtKB-KW"/>
</dbReference>
<sequence>MERREDNLKGKYVVGVDLGGTKVCAAVVNFMGQVISKATLPTEAEKGENFILNRMIEIIEKVIEECKVDRKKIVGVGIGSPGPLDIDKGEIICTPNLPFRNFNIVKPIKDNFKIPVYLDNDANAAALGEYMFGAGKGSKSMVFITVSTGIGGGAVLNGRIYRGNTKNALEVGHMTLEKEGPLCNCGNYGCAEVLASGTAIAREAKRAVKTGESTSLSKYKNITSKEVFKEAELGDGVSKKILDRALNYLGICVANVVTCFDPEVVVIGGGVSKGGSIVLSKVKQVVKKRCFQSISENTNILSALLGEDSGAIGAAALAIRHFQRNNKSVC</sequence>
<keyword evidence="4" id="KW-0547">Nucleotide-binding</keyword>
<evidence type="ECO:0000313" key="8">
    <source>
        <dbReference type="EMBL" id="OAA95034.1"/>
    </source>
</evidence>
<dbReference type="CDD" id="cd24068">
    <property type="entry name" value="ASKHA_NBD_ROK_FnNanK-like"/>
    <property type="match status" value="1"/>
</dbReference>
<evidence type="ECO:0000313" key="11">
    <source>
        <dbReference type="Proteomes" id="UP000093694"/>
    </source>
</evidence>
<name>A0A166ULP9_9CLOT</name>
<proteinExistence type="inferred from homology"/>
<dbReference type="InterPro" id="IPR004654">
    <property type="entry name" value="ROK_glcA"/>
</dbReference>
<evidence type="ECO:0000256" key="5">
    <source>
        <dbReference type="ARBA" id="ARBA00022777"/>
    </source>
</evidence>
<evidence type="ECO:0000256" key="4">
    <source>
        <dbReference type="ARBA" id="ARBA00022741"/>
    </source>
</evidence>
<dbReference type="Gene3D" id="3.30.420.40">
    <property type="match status" value="2"/>
</dbReference>
<gene>
    <name evidence="8" type="primary">glcK</name>
    <name evidence="9" type="ORF">CLCOS_19810</name>
    <name evidence="8" type="ORF">WX73_01443</name>
</gene>
<keyword evidence="5 8" id="KW-0418">Kinase</keyword>
<evidence type="ECO:0000313" key="10">
    <source>
        <dbReference type="Proteomes" id="UP000077384"/>
    </source>
</evidence>
<keyword evidence="6" id="KW-0067">ATP-binding</keyword>
<keyword evidence="3 8" id="KW-0808">Transferase</keyword>
<dbReference type="SUPFAM" id="SSF53067">
    <property type="entry name" value="Actin-like ATPase domain"/>
    <property type="match status" value="1"/>
</dbReference>
<dbReference type="EMBL" id="LITQ01000001">
    <property type="protein sequence ID" value="OAA95034.1"/>
    <property type="molecule type" value="Genomic_DNA"/>
</dbReference>
<reference evidence="9 11" key="2">
    <citation type="journal article" date="2016" name="Front. Microbiol.">
        <title>Industrial Acetogenic Biocatalysts: A Comparative Metabolic and Genomic Analysis.</title>
        <authorList>
            <person name="Bengelsdorf F."/>
            <person name="Poehlein A."/>
            <person name="Sonja S."/>
            <person name="Erz C."/>
            <person name="Hummel T."/>
            <person name="Hoffmeister S."/>
            <person name="Daniel R."/>
            <person name="Durre P."/>
        </authorList>
    </citation>
    <scope>NUCLEOTIDE SEQUENCE [LARGE SCALE GENOMIC DNA]</scope>
    <source>
        <strain evidence="9 11">PTA-10522</strain>
    </source>
</reference>
<evidence type="ECO:0000313" key="9">
    <source>
        <dbReference type="EMBL" id="OBR94259.1"/>
    </source>
</evidence>
<dbReference type="NCBIfam" id="TIGR00744">
    <property type="entry name" value="ROK_glcA_fam"/>
    <property type="match status" value="1"/>
</dbReference>
<dbReference type="InterPro" id="IPR043129">
    <property type="entry name" value="ATPase_NBD"/>
</dbReference>
<dbReference type="GO" id="GO:0006096">
    <property type="term" value="P:glycolytic process"/>
    <property type="evidence" value="ECO:0007669"/>
    <property type="project" value="InterPro"/>
</dbReference>
<organism evidence="8 10">
    <name type="scientific">Clostridium coskatii</name>
    <dbReference type="NCBI Taxonomy" id="1705578"/>
    <lineage>
        <taxon>Bacteria</taxon>
        <taxon>Bacillati</taxon>
        <taxon>Bacillota</taxon>
        <taxon>Clostridia</taxon>
        <taxon>Eubacteriales</taxon>
        <taxon>Clostridiaceae</taxon>
        <taxon>Clostridium</taxon>
    </lineage>
</organism>
<keyword evidence="11" id="KW-1185">Reference proteome</keyword>
<evidence type="ECO:0000256" key="7">
    <source>
        <dbReference type="ARBA" id="ARBA00032386"/>
    </source>
</evidence>
<dbReference type="Pfam" id="PF00480">
    <property type="entry name" value="ROK"/>
    <property type="match status" value="1"/>
</dbReference>
<dbReference type="EMBL" id="LROR01000046">
    <property type="protein sequence ID" value="OBR94259.1"/>
    <property type="molecule type" value="Genomic_DNA"/>
</dbReference>
<evidence type="ECO:0000256" key="3">
    <source>
        <dbReference type="ARBA" id="ARBA00022679"/>
    </source>
</evidence>
<dbReference type="Proteomes" id="UP000093694">
    <property type="component" value="Unassembled WGS sequence"/>
</dbReference>
<protein>
    <recommendedName>
        <fullName evidence="2">Glucokinase</fullName>
    </recommendedName>
    <alternativeName>
        <fullName evidence="7">Glucose kinase</fullName>
    </alternativeName>
</protein>
<dbReference type="AlphaFoldDB" id="A0A166ULP9"/>
<evidence type="ECO:0000256" key="1">
    <source>
        <dbReference type="ARBA" id="ARBA00006479"/>
    </source>
</evidence>
<dbReference type="PATRIC" id="fig|1705578.3.peg.263"/>
<reference evidence="8 10" key="1">
    <citation type="journal article" date="2015" name="Biotechnol. Bioeng.">
        <title>Genome sequence and phenotypic characterization of Caulobacter segnis.</title>
        <authorList>
            <person name="Patel S."/>
            <person name="Fletcher B."/>
            <person name="Scott D.C."/>
            <person name="Ely B."/>
        </authorList>
    </citation>
    <scope>NUCLEOTIDE SEQUENCE [LARGE SCALE GENOMIC DNA]</scope>
    <source>
        <strain evidence="8 10">PS02</strain>
    </source>
</reference>
<comment type="similarity">
    <text evidence="1">Belongs to the ROK (NagC/XylR) family.</text>
</comment>